<sequence>MQVIGITGRKRHGKDSVARELVLNGFKIVRFADPLKAMLRAFYQAHDLVPSEIERRLEGDLKEHPCIYLNGKTPRHAMQTLGTEWGRDLIDQDLWTDSLRRRASLHDKVVVPDVRFENECAKIHEMEGKVVRVDASQRVPEDTFSNHSSETGIGKLPADLEIDNNGTPFELQHAVKAVLGFSV</sequence>
<keyword evidence="2" id="KW-1185">Reference proteome</keyword>
<reference evidence="1 2" key="1">
    <citation type="submission" date="2019-06" db="EMBL/GenBank/DDBJ databases">
        <title>Genomic Encyclopedia of Type Strains, Phase IV (KMG-V): Genome sequencing to study the core and pangenomes of soil and plant-associated prokaryotes.</title>
        <authorList>
            <person name="Whitman W."/>
        </authorList>
    </citation>
    <scope>NUCLEOTIDE SEQUENCE [LARGE SCALE GENOMIC DNA]</scope>
    <source>
        <strain evidence="1 2">BR 510</strain>
    </source>
</reference>
<dbReference type="SUPFAM" id="SSF52540">
    <property type="entry name" value="P-loop containing nucleoside triphosphate hydrolases"/>
    <property type="match status" value="1"/>
</dbReference>
<accession>A0A560CXG3</accession>
<dbReference type="OrthoDB" id="5401711at2"/>
<organism evidence="1 2">
    <name type="scientific">Bradyrhizobium stylosanthis</name>
    <dbReference type="NCBI Taxonomy" id="1803665"/>
    <lineage>
        <taxon>Bacteria</taxon>
        <taxon>Pseudomonadati</taxon>
        <taxon>Pseudomonadota</taxon>
        <taxon>Alphaproteobacteria</taxon>
        <taxon>Hyphomicrobiales</taxon>
        <taxon>Nitrobacteraceae</taxon>
        <taxon>Bradyrhizobium</taxon>
    </lineage>
</organism>
<dbReference type="Proteomes" id="UP000319949">
    <property type="component" value="Unassembled WGS sequence"/>
</dbReference>
<dbReference type="Gene3D" id="3.40.50.300">
    <property type="entry name" value="P-loop containing nucleotide triphosphate hydrolases"/>
    <property type="match status" value="1"/>
</dbReference>
<evidence type="ECO:0000313" key="1">
    <source>
        <dbReference type="EMBL" id="TWA89549.1"/>
    </source>
</evidence>
<protein>
    <recommendedName>
        <fullName evidence="3">Dephospho-CoA kinase</fullName>
    </recommendedName>
</protein>
<proteinExistence type="predicted"/>
<dbReference type="Pfam" id="PF21448">
    <property type="entry name" value="DNMK"/>
    <property type="match status" value="1"/>
</dbReference>
<comment type="caution">
    <text evidence="1">The sequence shown here is derived from an EMBL/GenBank/DDBJ whole genome shotgun (WGS) entry which is preliminary data.</text>
</comment>
<dbReference type="InterPro" id="IPR027417">
    <property type="entry name" value="P-loop_NTPase"/>
</dbReference>
<evidence type="ECO:0008006" key="3">
    <source>
        <dbReference type="Google" id="ProtNLM"/>
    </source>
</evidence>
<dbReference type="InterPro" id="IPR048444">
    <property type="entry name" value="DNMK"/>
</dbReference>
<evidence type="ECO:0000313" key="2">
    <source>
        <dbReference type="Proteomes" id="UP000319949"/>
    </source>
</evidence>
<name>A0A560CXG3_9BRAD</name>
<dbReference type="EMBL" id="VITK01000019">
    <property type="protein sequence ID" value="TWA89549.1"/>
    <property type="molecule type" value="Genomic_DNA"/>
</dbReference>
<dbReference type="AlphaFoldDB" id="A0A560CXG3"/>
<gene>
    <name evidence="1" type="ORF">FBZ96_11917</name>
</gene>
<dbReference type="RefSeq" id="WP_145670135.1">
    <property type="nucleotide sequence ID" value="NZ_VITK01000019.1"/>
</dbReference>